<feature type="chain" id="PRO_5043362511" description="Kinin" evidence="2">
    <location>
        <begin position="28"/>
        <end position="514"/>
    </location>
</feature>
<evidence type="ECO:0000256" key="2">
    <source>
        <dbReference type="SAM" id="SignalP"/>
    </source>
</evidence>
<feature type="compositionally biased region" description="Basic and acidic residues" evidence="1">
    <location>
        <begin position="356"/>
        <end position="366"/>
    </location>
</feature>
<name>A0AAW0ULR0_SCYPA</name>
<dbReference type="Proteomes" id="UP001487740">
    <property type="component" value="Unassembled WGS sequence"/>
</dbReference>
<dbReference type="EMBL" id="JARAKH010000011">
    <property type="protein sequence ID" value="KAK8399562.1"/>
    <property type="molecule type" value="Genomic_DNA"/>
</dbReference>
<feature type="compositionally biased region" description="Low complexity" evidence="1">
    <location>
        <begin position="456"/>
        <end position="479"/>
    </location>
</feature>
<feature type="compositionally biased region" description="Basic and acidic residues" evidence="1">
    <location>
        <begin position="277"/>
        <end position="286"/>
    </location>
</feature>
<protein>
    <recommendedName>
        <fullName evidence="5">Kinin</fullName>
    </recommendedName>
</protein>
<proteinExistence type="predicted"/>
<dbReference type="AlphaFoldDB" id="A0AAW0ULR0"/>
<feature type="region of interest" description="Disordered" evidence="1">
    <location>
        <begin position="272"/>
        <end position="303"/>
    </location>
</feature>
<sequence>MGTRCWSARARLVAGAALIIASASVLAEMPLDQDASPLPCSLASSDENLRCEMKRGQPFTWVGHPPSSLRELYMRLMRQGRLPSNAILALDLKRAPFHPWAGKRSGTIPRFPSVFQLGEEQPFPLTEEEEEEEDEGQEDWTARLDPVAALSSLERTEMASRLVPLPPPPMGHVRVRRSIKEQPHTQVDSYRQESRRPRFLPWGGKRSGMERGKFEDVLHAWATEGDSTAWPASIQMNADMKRKAFSAWAGKRNGDNKRGGFSAWAGKREAFGPWKGKRSEEDEKRQAFSAWAGKRSEDEKRQAFSAWAGKREAFNAWAGKRSSNDNDKRQAFSAWAGKRSNNDDEKRKPFSAWAGKRSDENNDKRQAFNAWAGKRSNSDYDKRQAFSAWAGKRSNNDNKRQGFSAWAGKRSNNEDKRQGFSAWAGKRKFNAWAGKRSDDDYYQEQEEKEEEKSRDQLSSLLQQHHQQEHQQASSLLQHSPDSLTHWDANWDSIPHLPKTTTTTTTTITNKKTCS</sequence>
<feature type="signal peptide" evidence="2">
    <location>
        <begin position="1"/>
        <end position="27"/>
    </location>
</feature>
<feature type="compositionally biased region" description="Acidic residues" evidence="1">
    <location>
        <begin position="440"/>
        <end position="449"/>
    </location>
</feature>
<evidence type="ECO:0008006" key="5">
    <source>
        <dbReference type="Google" id="ProtNLM"/>
    </source>
</evidence>
<keyword evidence="4" id="KW-1185">Reference proteome</keyword>
<gene>
    <name evidence="3" type="ORF">O3P69_003550</name>
</gene>
<evidence type="ECO:0000313" key="3">
    <source>
        <dbReference type="EMBL" id="KAK8399562.1"/>
    </source>
</evidence>
<feature type="region of interest" description="Disordered" evidence="1">
    <location>
        <begin position="316"/>
        <end position="514"/>
    </location>
</feature>
<reference evidence="3 4" key="1">
    <citation type="submission" date="2023-03" db="EMBL/GenBank/DDBJ databases">
        <title>High-quality genome of Scylla paramamosain provides insights in environmental adaptation.</title>
        <authorList>
            <person name="Zhang L."/>
        </authorList>
    </citation>
    <scope>NUCLEOTIDE SEQUENCE [LARGE SCALE GENOMIC DNA]</scope>
    <source>
        <strain evidence="3">LZ_2023a</strain>
        <tissue evidence="3">Muscle</tissue>
    </source>
</reference>
<accession>A0AAW0ULR0</accession>
<evidence type="ECO:0000313" key="4">
    <source>
        <dbReference type="Proteomes" id="UP001487740"/>
    </source>
</evidence>
<feature type="compositionally biased region" description="Low complexity" evidence="1">
    <location>
        <begin position="498"/>
        <end position="514"/>
    </location>
</feature>
<comment type="caution">
    <text evidence="3">The sequence shown here is derived from an EMBL/GenBank/DDBJ whole genome shotgun (WGS) entry which is preliminary data.</text>
</comment>
<feature type="region of interest" description="Disordered" evidence="1">
    <location>
        <begin position="182"/>
        <end position="204"/>
    </location>
</feature>
<organism evidence="3 4">
    <name type="scientific">Scylla paramamosain</name>
    <name type="common">Mud crab</name>
    <dbReference type="NCBI Taxonomy" id="85552"/>
    <lineage>
        <taxon>Eukaryota</taxon>
        <taxon>Metazoa</taxon>
        <taxon>Ecdysozoa</taxon>
        <taxon>Arthropoda</taxon>
        <taxon>Crustacea</taxon>
        <taxon>Multicrustacea</taxon>
        <taxon>Malacostraca</taxon>
        <taxon>Eumalacostraca</taxon>
        <taxon>Eucarida</taxon>
        <taxon>Decapoda</taxon>
        <taxon>Pleocyemata</taxon>
        <taxon>Brachyura</taxon>
        <taxon>Eubrachyura</taxon>
        <taxon>Portunoidea</taxon>
        <taxon>Portunidae</taxon>
        <taxon>Portuninae</taxon>
        <taxon>Scylla</taxon>
    </lineage>
</organism>
<keyword evidence="2" id="KW-0732">Signal</keyword>
<evidence type="ECO:0000256" key="1">
    <source>
        <dbReference type="SAM" id="MobiDB-lite"/>
    </source>
</evidence>